<dbReference type="EMBL" id="JAHWGI010001242">
    <property type="protein sequence ID" value="KAK3925926.1"/>
    <property type="molecule type" value="Genomic_DNA"/>
</dbReference>
<reference evidence="1" key="2">
    <citation type="journal article" date="2023" name="BMC Genomics">
        <title>Pest status, molecular evolution, and epigenetic factors derived from the genome assembly of Frankliniella fusca, a thysanopteran phytovirus vector.</title>
        <authorList>
            <person name="Catto M.A."/>
            <person name="Labadie P.E."/>
            <person name="Jacobson A.L."/>
            <person name="Kennedy G.G."/>
            <person name="Srinivasan R."/>
            <person name="Hunt B.G."/>
        </authorList>
    </citation>
    <scope>NUCLEOTIDE SEQUENCE</scope>
    <source>
        <strain evidence="1">PL_HMW_Pooled</strain>
    </source>
</reference>
<reference evidence="1" key="1">
    <citation type="submission" date="2021-07" db="EMBL/GenBank/DDBJ databases">
        <authorList>
            <person name="Catto M.A."/>
            <person name="Jacobson A."/>
            <person name="Kennedy G."/>
            <person name="Labadie P."/>
            <person name="Hunt B.G."/>
            <person name="Srinivasan R."/>
        </authorList>
    </citation>
    <scope>NUCLEOTIDE SEQUENCE</scope>
    <source>
        <strain evidence="1">PL_HMW_Pooled</strain>
        <tissue evidence="1">Head</tissue>
    </source>
</reference>
<name>A0AAE1LMN9_9NEOP</name>
<evidence type="ECO:0000313" key="2">
    <source>
        <dbReference type="Proteomes" id="UP001219518"/>
    </source>
</evidence>
<keyword evidence="2" id="KW-1185">Reference proteome</keyword>
<sequence>DFVSSLRVAARASHTIPSRAVRTSQSRAVRTSQPALKMAPALTDHPITRSAEFTRVTKRMAEILPPRLILEKSWPLNKSRTKLITVGIRLDQKMEVCALLYASNGLSVLLTEMELVSLLDPRWVPSVLLHFKTPKNPGNGRVLENVEFRCCVIGNGEPGLRISKRTDNRIGYIVLAETSVLTLIDLADAILCTVSTLKNFSVECENWLLDSLRVLKEMSEEMSIPIQTEQDAASVLAVYKKELAACEMLTPETMFVLDLAYMYKEQFSRMLFDFVHTAVEDVSKLTNVKDD</sequence>
<protein>
    <submittedName>
        <fullName evidence="1">Glycosyltransferase 6 domain-containing protein 1</fullName>
    </submittedName>
</protein>
<gene>
    <name evidence="1" type="ORF">KUF71_014175</name>
</gene>
<dbReference type="AlphaFoldDB" id="A0AAE1LMN9"/>
<proteinExistence type="predicted"/>
<dbReference type="Proteomes" id="UP001219518">
    <property type="component" value="Unassembled WGS sequence"/>
</dbReference>
<evidence type="ECO:0000313" key="1">
    <source>
        <dbReference type="EMBL" id="KAK3925926.1"/>
    </source>
</evidence>
<organism evidence="1 2">
    <name type="scientific">Frankliniella fusca</name>
    <dbReference type="NCBI Taxonomy" id="407009"/>
    <lineage>
        <taxon>Eukaryota</taxon>
        <taxon>Metazoa</taxon>
        <taxon>Ecdysozoa</taxon>
        <taxon>Arthropoda</taxon>
        <taxon>Hexapoda</taxon>
        <taxon>Insecta</taxon>
        <taxon>Pterygota</taxon>
        <taxon>Neoptera</taxon>
        <taxon>Paraneoptera</taxon>
        <taxon>Thysanoptera</taxon>
        <taxon>Terebrantia</taxon>
        <taxon>Thripoidea</taxon>
        <taxon>Thripidae</taxon>
        <taxon>Frankliniella</taxon>
    </lineage>
</organism>
<comment type="caution">
    <text evidence="1">The sequence shown here is derived from an EMBL/GenBank/DDBJ whole genome shotgun (WGS) entry which is preliminary data.</text>
</comment>
<accession>A0AAE1LMN9</accession>
<feature type="non-terminal residue" evidence="1">
    <location>
        <position position="291"/>
    </location>
</feature>